<proteinExistence type="predicted"/>
<sequence length="179" mass="20046">MPKLSKTDVEMNFLDRYGELIPSNVPPDKPIDDDFTVDKISFATSASGYFTVNGSLYFNNTRRIRLCHKRRPKISSAKTGLSQYCLKENGALFYKDFEDVLNNAQLMKALANMNAISTVAPRSGVLCEFWGTTGRHISRGQVIVVKLTQFQVNLLYIGGVMESNSLMKTCWLAADLAYV</sequence>
<dbReference type="EMBL" id="JAUJFI010000062">
    <property type="protein sequence ID" value="MDQ2103866.1"/>
    <property type="molecule type" value="Genomic_DNA"/>
</dbReference>
<comment type="caution">
    <text evidence="1">The sequence shown here is derived from an EMBL/GenBank/DDBJ whole genome shotgun (WGS) entry which is preliminary data.</text>
</comment>
<accession>A0ABU0WI15</accession>
<name>A0ABU0WI15_9PROT</name>
<keyword evidence="2" id="KW-1185">Reference proteome</keyword>
<protein>
    <submittedName>
        <fullName evidence="1">Uncharacterized protein</fullName>
    </submittedName>
</protein>
<organism evidence="1 2">
    <name type="scientific">Azospirillum isscasi</name>
    <dbReference type="NCBI Taxonomy" id="3053926"/>
    <lineage>
        <taxon>Bacteria</taxon>
        <taxon>Pseudomonadati</taxon>
        <taxon>Pseudomonadota</taxon>
        <taxon>Alphaproteobacteria</taxon>
        <taxon>Rhodospirillales</taxon>
        <taxon>Azospirillaceae</taxon>
        <taxon>Azospirillum</taxon>
    </lineage>
</organism>
<dbReference type="Proteomes" id="UP001227317">
    <property type="component" value="Unassembled WGS sequence"/>
</dbReference>
<reference evidence="1 2" key="1">
    <citation type="submission" date="2023-06" db="EMBL/GenBank/DDBJ databases">
        <title>Azospirillum isscasensis sp.nov, a bacterium isolated from rhizosphere soil of rice.</title>
        <authorList>
            <person name="Wang H."/>
        </authorList>
    </citation>
    <scope>NUCLEOTIDE SEQUENCE [LARGE SCALE GENOMIC DNA]</scope>
    <source>
        <strain evidence="1 2">C340-1</strain>
    </source>
</reference>
<evidence type="ECO:0000313" key="1">
    <source>
        <dbReference type="EMBL" id="MDQ2103866.1"/>
    </source>
</evidence>
<dbReference type="RefSeq" id="WP_306707186.1">
    <property type="nucleotide sequence ID" value="NZ_JAUJFI010000062.1"/>
</dbReference>
<evidence type="ECO:0000313" key="2">
    <source>
        <dbReference type="Proteomes" id="UP001227317"/>
    </source>
</evidence>
<gene>
    <name evidence="1" type="ORF">QSG27_14280</name>
</gene>